<dbReference type="GO" id="GO:0036094">
    <property type="term" value="F:small molecule binding"/>
    <property type="evidence" value="ECO:0007669"/>
    <property type="project" value="InterPro"/>
</dbReference>
<feature type="signal peptide" evidence="2">
    <location>
        <begin position="1"/>
        <end position="18"/>
    </location>
</feature>
<feature type="domain" description="Lipocalin/cytosolic fatty-acid binding" evidence="3">
    <location>
        <begin position="40"/>
        <end position="182"/>
    </location>
</feature>
<protein>
    <submittedName>
        <fullName evidence="4">Lipocalin 12</fullName>
    </submittedName>
</protein>
<evidence type="ECO:0000256" key="1">
    <source>
        <dbReference type="ARBA" id="ARBA00006889"/>
    </source>
</evidence>
<dbReference type="PANTHER" id="PTHR11430:SF12">
    <property type="entry name" value="EPIDIDYMAL-SPECIFIC LIPOCALIN-12"/>
    <property type="match status" value="1"/>
</dbReference>
<dbReference type="InterPro" id="IPR002345">
    <property type="entry name" value="Lipocalin"/>
</dbReference>
<dbReference type="EMBL" id="JACASF010000014">
    <property type="protein sequence ID" value="KAF6433685.1"/>
    <property type="molecule type" value="Genomic_DNA"/>
</dbReference>
<reference evidence="4 5" key="1">
    <citation type="journal article" date="2020" name="Nature">
        <title>Six reference-quality genomes reveal evolution of bat adaptations.</title>
        <authorList>
            <person name="Jebb D."/>
            <person name="Huang Z."/>
            <person name="Pippel M."/>
            <person name="Hughes G.M."/>
            <person name="Lavrichenko K."/>
            <person name="Devanna P."/>
            <person name="Winkler S."/>
            <person name="Jermiin L.S."/>
            <person name="Skirmuntt E.C."/>
            <person name="Katzourakis A."/>
            <person name="Burkitt-Gray L."/>
            <person name="Ray D.A."/>
            <person name="Sullivan K.A.M."/>
            <person name="Roscito J.G."/>
            <person name="Kirilenko B.M."/>
            <person name="Davalos L.M."/>
            <person name="Corthals A.P."/>
            <person name="Power M.L."/>
            <person name="Jones G."/>
            <person name="Ransome R.D."/>
            <person name="Dechmann D.K.N."/>
            <person name="Locatelli A.G."/>
            <person name="Puechmaille S.J."/>
            <person name="Fedrigo O."/>
            <person name="Jarvis E.D."/>
            <person name="Hiller M."/>
            <person name="Vernes S.C."/>
            <person name="Myers E.W."/>
            <person name="Teeling E.C."/>
        </authorList>
    </citation>
    <scope>NUCLEOTIDE SEQUENCE [LARGE SCALE GENOMIC DNA]</scope>
    <source>
        <strain evidence="4">MMolMol1</strain>
        <tissue evidence="4">Muscle</tissue>
    </source>
</reference>
<evidence type="ECO:0000256" key="2">
    <source>
        <dbReference type="SAM" id="SignalP"/>
    </source>
</evidence>
<dbReference type="AlphaFoldDB" id="A0A7J8EEI3"/>
<dbReference type="Proteomes" id="UP000550707">
    <property type="component" value="Unassembled WGS sequence"/>
</dbReference>
<comment type="similarity">
    <text evidence="1">Belongs to the calycin superfamily. Lipocalin family.</text>
</comment>
<gene>
    <name evidence="4" type="ORF">HJG59_007594</name>
</gene>
<dbReference type="InterPro" id="IPR000566">
    <property type="entry name" value="Lipocln_cytosolic_FA-bd_dom"/>
</dbReference>
<dbReference type="Gene3D" id="2.40.128.20">
    <property type="match status" value="1"/>
</dbReference>
<dbReference type="Pfam" id="PF00061">
    <property type="entry name" value="Lipocalin"/>
    <property type="match status" value="1"/>
</dbReference>
<dbReference type="PANTHER" id="PTHR11430">
    <property type="entry name" value="LIPOCALIN"/>
    <property type="match status" value="1"/>
</dbReference>
<dbReference type="PRINTS" id="PR01254">
    <property type="entry name" value="PGNDSYNTHASE"/>
</dbReference>
<name>A0A7J8EEI3_MOLMO</name>
<feature type="chain" id="PRO_5029816528" evidence="2">
    <location>
        <begin position="19"/>
        <end position="192"/>
    </location>
</feature>
<organism evidence="4 5">
    <name type="scientific">Molossus molossus</name>
    <name type="common">Pallas' mastiff bat</name>
    <name type="synonym">Vespertilio molossus</name>
    <dbReference type="NCBI Taxonomy" id="27622"/>
    <lineage>
        <taxon>Eukaryota</taxon>
        <taxon>Metazoa</taxon>
        <taxon>Chordata</taxon>
        <taxon>Craniata</taxon>
        <taxon>Vertebrata</taxon>
        <taxon>Euteleostomi</taxon>
        <taxon>Mammalia</taxon>
        <taxon>Eutheria</taxon>
        <taxon>Laurasiatheria</taxon>
        <taxon>Chiroptera</taxon>
        <taxon>Yangochiroptera</taxon>
        <taxon>Molossidae</taxon>
        <taxon>Molossus</taxon>
    </lineage>
</organism>
<comment type="caution">
    <text evidence="4">The sequence shown here is derived from an EMBL/GenBank/DDBJ whole genome shotgun (WGS) entry which is preliminary data.</text>
</comment>
<dbReference type="SUPFAM" id="SSF50814">
    <property type="entry name" value="Lipocalins"/>
    <property type="match status" value="1"/>
</dbReference>
<sequence length="192" mass="21335">MGALGALWVVLSLLEAEGQTSRPGLPTTQVLKTFQEDKFQGEWFVLGLAGSTHSKTDSSLLNPFTATFQRNKQKRLEVSYAMTRGQRCLTWSYVLIPTAQPGKFSVDQSRSSPAEVEEVQVQDTDYTTFALMLSRRQSGSQPVLRVTLLCRIWALQTQVLNKFICLVRAQGLSEDNVIFPDLTGWSPSLGSC</sequence>
<accession>A0A7J8EEI3</accession>
<evidence type="ECO:0000313" key="5">
    <source>
        <dbReference type="Proteomes" id="UP000550707"/>
    </source>
</evidence>
<keyword evidence="5" id="KW-1185">Reference proteome</keyword>
<proteinExistence type="inferred from homology"/>
<keyword evidence="2" id="KW-0732">Signal</keyword>
<evidence type="ECO:0000259" key="3">
    <source>
        <dbReference type="Pfam" id="PF00061"/>
    </source>
</evidence>
<evidence type="ECO:0000313" key="4">
    <source>
        <dbReference type="EMBL" id="KAF6433685.1"/>
    </source>
</evidence>
<dbReference type="InterPro" id="IPR012674">
    <property type="entry name" value="Calycin"/>
</dbReference>
<dbReference type="GO" id="GO:0005615">
    <property type="term" value="C:extracellular space"/>
    <property type="evidence" value="ECO:0007669"/>
    <property type="project" value="TreeGrafter"/>
</dbReference>